<evidence type="ECO:0000256" key="3">
    <source>
        <dbReference type="ARBA" id="ARBA00012929"/>
    </source>
</evidence>
<dbReference type="Pfam" id="PF04321">
    <property type="entry name" value="RmlD_sub_bind"/>
    <property type="match status" value="1"/>
</dbReference>
<dbReference type="PANTHER" id="PTHR10491">
    <property type="entry name" value="DTDP-4-DEHYDRORHAMNOSE REDUCTASE"/>
    <property type="match status" value="1"/>
</dbReference>
<comment type="similarity">
    <text evidence="2 6">Belongs to the dTDP-4-dehydrorhamnose reductase family.</text>
</comment>
<evidence type="ECO:0000313" key="9">
    <source>
        <dbReference type="Proteomes" id="UP000064137"/>
    </source>
</evidence>
<dbReference type="GO" id="GO:0009243">
    <property type="term" value="P:O antigen biosynthetic process"/>
    <property type="evidence" value="ECO:0007669"/>
    <property type="project" value="UniProtKB-UniPathway"/>
</dbReference>
<gene>
    <name evidence="8" type="ORF">APT59_14785</name>
</gene>
<dbReference type="EMBL" id="CP013987">
    <property type="protein sequence ID" value="ALZ85399.1"/>
    <property type="molecule type" value="Genomic_DNA"/>
</dbReference>
<dbReference type="InterPro" id="IPR036291">
    <property type="entry name" value="NAD(P)-bd_dom_sf"/>
</dbReference>
<feature type="domain" description="RmlD-like substrate binding" evidence="7">
    <location>
        <begin position="1"/>
        <end position="290"/>
    </location>
</feature>
<accession>A0A0U4VQS8</accession>
<evidence type="ECO:0000256" key="1">
    <source>
        <dbReference type="ARBA" id="ARBA00004781"/>
    </source>
</evidence>
<comment type="catalytic activity">
    <reaction evidence="5 6">
        <text>dTDP-beta-L-rhamnose + NADP(+) = dTDP-4-dehydro-beta-L-rhamnose + NADPH + H(+)</text>
        <dbReference type="Rhea" id="RHEA:21796"/>
        <dbReference type="ChEBI" id="CHEBI:15378"/>
        <dbReference type="ChEBI" id="CHEBI:57510"/>
        <dbReference type="ChEBI" id="CHEBI:57783"/>
        <dbReference type="ChEBI" id="CHEBI:58349"/>
        <dbReference type="ChEBI" id="CHEBI:62830"/>
        <dbReference type="EC" id="1.1.1.133"/>
    </reaction>
</comment>
<dbReference type="CDD" id="cd05254">
    <property type="entry name" value="dTDP_HR_like_SDR_e"/>
    <property type="match status" value="1"/>
</dbReference>
<dbReference type="GO" id="GO:0019305">
    <property type="term" value="P:dTDP-rhamnose biosynthetic process"/>
    <property type="evidence" value="ECO:0007669"/>
    <property type="project" value="UniProtKB-UniPathway"/>
</dbReference>
<dbReference type="PANTHER" id="PTHR10491:SF4">
    <property type="entry name" value="METHIONINE ADENOSYLTRANSFERASE 2 SUBUNIT BETA"/>
    <property type="match status" value="1"/>
</dbReference>
<dbReference type="SUPFAM" id="SSF51735">
    <property type="entry name" value="NAD(P)-binding Rossmann-fold domains"/>
    <property type="match status" value="1"/>
</dbReference>
<proteinExistence type="inferred from homology"/>
<keyword evidence="6" id="KW-0521">NADP</keyword>
<dbReference type="NCBIfam" id="TIGR01214">
    <property type="entry name" value="rmlD"/>
    <property type="match status" value="1"/>
</dbReference>
<evidence type="ECO:0000259" key="7">
    <source>
        <dbReference type="Pfam" id="PF04321"/>
    </source>
</evidence>
<keyword evidence="6" id="KW-0560">Oxidoreductase</keyword>
<reference evidence="8 9" key="1">
    <citation type="submission" date="2016-01" db="EMBL/GenBank/DDBJ databases">
        <title>Annotation of Pseudomonas oryzihabitans USDA-ARS-USMARC-56511.</title>
        <authorList>
            <person name="Harhay G.P."/>
            <person name="Harhay D.M."/>
            <person name="Smith T.P.L."/>
            <person name="Bono J.L."/>
            <person name="Heaton M.P."/>
            <person name="Clawson M.L."/>
            <person name="Chitko-Mckown C.G."/>
            <person name="Capik S.F."/>
            <person name="DeDonder K.D."/>
            <person name="Apley M.D."/>
            <person name="Lubbers B.V."/>
            <person name="White B.J."/>
            <person name="Larson R.L."/>
        </authorList>
    </citation>
    <scope>NUCLEOTIDE SEQUENCE [LARGE SCALE GENOMIC DNA]</scope>
    <source>
        <strain evidence="8 9">USDA-ARS-USMARC-56511</strain>
    </source>
</reference>
<dbReference type="Gene3D" id="3.90.25.10">
    <property type="entry name" value="UDP-galactose 4-epimerase, domain 1"/>
    <property type="match status" value="1"/>
</dbReference>
<dbReference type="InterPro" id="IPR005913">
    <property type="entry name" value="dTDP_dehydrorham_reduct"/>
</dbReference>
<dbReference type="UniPathway" id="UPA00124"/>
<comment type="function">
    <text evidence="6">Catalyzes the reduction of dTDP-6-deoxy-L-lyxo-4-hexulose to yield dTDP-L-rhamnose.</text>
</comment>
<dbReference type="Proteomes" id="UP000064137">
    <property type="component" value="Chromosome"/>
</dbReference>
<evidence type="ECO:0000256" key="2">
    <source>
        <dbReference type="ARBA" id="ARBA00010944"/>
    </source>
</evidence>
<evidence type="ECO:0000256" key="5">
    <source>
        <dbReference type="ARBA" id="ARBA00048200"/>
    </source>
</evidence>
<comment type="pathway">
    <text evidence="1 6">Carbohydrate biosynthesis; dTDP-L-rhamnose biosynthesis.</text>
</comment>
<comment type="cofactor">
    <cofactor evidence="6">
        <name>Mg(2+)</name>
        <dbReference type="ChEBI" id="CHEBI:18420"/>
    </cofactor>
    <text evidence="6">Binds 1 Mg(2+) ion per monomer.</text>
</comment>
<dbReference type="GO" id="GO:0005829">
    <property type="term" value="C:cytosol"/>
    <property type="evidence" value="ECO:0007669"/>
    <property type="project" value="TreeGrafter"/>
</dbReference>
<dbReference type="InterPro" id="IPR029903">
    <property type="entry name" value="RmlD-like-bd"/>
</dbReference>
<dbReference type="EC" id="1.1.1.133" evidence="3 6"/>
<dbReference type="KEGG" id="por:APT59_14785"/>
<name>A0A0U4VQS8_9PSED</name>
<dbReference type="GO" id="GO:0008831">
    <property type="term" value="F:dTDP-4-dehydrorhamnose reductase activity"/>
    <property type="evidence" value="ECO:0007669"/>
    <property type="project" value="UniProtKB-EC"/>
</dbReference>
<dbReference type="AlphaFoldDB" id="A0A0U4VQS8"/>
<dbReference type="OrthoDB" id="9803892at2"/>
<protein>
    <recommendedName>
        <fullName evidence="4 6">dTDP-4-dehydrorhamnose reductase</fullName>
        <ecNumber evidence="3 6">1.1.1.133</ecNumber>
    </recommendedName>
</protein>
<dbReference type="UniPathway" id="UPA00281"/>
<evidence type="ECO:0000256" key="6">
    <source>
        <dbReference type="RuleBase" id="RU364082"/>
    </source>
</evidence>
<dbReference type="RefSeq" id="WP_059315558.1">
    <property type="nucleotide sequence ID" value="NZ_CP013987.1"/>
</dbReference>
<evidence type="ECO:0000313" key="8">
    <source>
        <dbReference type="EMBL" id="ALZ85399.1"/>
    </source>
</evidence>
<sequence>MKILVTGANGQVGRCLTDRLQRSELAWEAHGRVTLDIADEGSVTSHLQRFAPDVVINAAAYTAVDKAEQEPEIAARGNIEGPAVLAQACGAAGIALLHLSTDYVFDGTATEPYQVEDPVSPSGVYGMTKLEGENRVLSACPRSVVLRTAWVFSEHCNNFLKTMLRLAADRDELRVVRDQVGCPTYAGHIADALLQIAAKVQAQPDQAAYGLYHFGGDSGLSWCDFARYIVDAGEEFGMLQRTPLITGIATSEFPTLAKRPAYSMLDSSVLEQQFGIAPSDWRQGVRQTLLALKTEHAQAGSLVS</sequence>
<organism evidence="8 9">
    <name type="scientific">Pseudomonas oryzihabitans</name>
    <dbReference type="NCBI Taxonomy" id="47885"/>
    <lineage>
        <taxon>Bacteria</taxon>
        <taxon>Pseudomonadati</taxon>
        <taxon>Pseudomonadota</taxon>
        <taxon>Gammaproteobacteria</taxon>
        <taxon>Pseudomonadales</taxon>
        <taxon>Pseudomonadaceae</taxon>
        <taxon>Pseudomonas</taxon>
    </lineage>
</organism>
<evidence type="ECO:0000256" key="4">
    <source>
        <dbReference type="ARBA" id="ARBA00017099"/>
    </source>
</evidence>
<dbReference type="Gene3D" id="3.40.50.720">
    <property type="entry name" value="NAD(P)-binding Rossmann-like Domain"/>
    <property type="match status" value="1"/>
</dbReference>